<gene>
    <name evidence="1" type="ORF">PSH67_21150</name>
</gene>
<organism evidence="1 2">
    <name type="scientific">Pseudomonas lurida</name>
    <dbReference type="NCBI Taxonomy" id="244566"/>
    <lineage>
        <taxon>Bacteria</taxon>
        <taxon>Pseudomonadati</taxon>
        <taxon>Pseudomonadota</taxon>
        <taxon>Gammaproteobacteria</taxon>
        <taxon>Pseudomonadales</taxon>
        <taxon>Pseudomonadaceae</taxon>
        <taxon>Pseudomonas</taxon>
    </lineage>
</organism>
<evidence type="ECO:0000313" key="1">
    <source>
        <dbReference type="EMBL" id="WLH05328.1"/>
    </source>
</evidence>
<keyword evidence="2" id="KW-1185">Reference proteome</keyword>
<proteinExistence type="predicted"/>
<dbReference type="RefSeq" id="WP_305387568.1">
    <property type="nucleotide sequence ID" value="NZ_CP117450.1"/>
</dbReference>
<sequence length="129" mass="14562">MDAPKGGFGPTYRPADSDQFERGKWGLILISSRLVPVEGWLMNMNVIERFVQQELDAHVRGGLQSAIDEKRSSENVYKREFEFNSFDVVLDFSRGMVIVQDVLIAGEDGEQEVSMSDFIDVCNLKGLDQ</sequence>
<reference evidence="1 2" key="1">
    <citation type="submission" date="2023-02" db="EMBL/GenBank/DDBJ databases">
        <title>Evolution of Hrp T3SS in non-pathogenic Pseudomonas fluorescens.</title>
        <authorList>
            <person name="Liao K."/>
            <person name="Wei H."/>
            <person name="Gu Y."/>
        </authorList>
    </citation>
    <scope>NUCLEOTIDE SEQUENCE [LARGE SCALE GENOMIC DNA]</scope>
    <source>
        <strain evidence="1 2">FP2043</strain>
    </source>
</reference>
<dbReference type="Proteomes" id="UP001236748">
    <property type="component" value="Chromosome"/>
</dbReference>
<name>A0ABY9FPU3_9PSED</name>
<dbReference type="EMBL" id="CP117450">
    <property type="protein sequence ID" value="WLH05328.1"/>
    <property type="molecule type" value="Genomic_DNA"/>
</dbReference>
<protein>
    <submittedName>
        <fullName evidence="1">Uncharacterized protein</fullName>
    </submittedName>
</protein>
<evidence type="ECO:0000313" key="2">
    <source>
        <dbReference type="Proteomes" id="UP001236748"/>
    </source>
</evidence>
<accession>A0ABY9FPU3</accession>